<feature type="transmembrane region" description="Helical" evidence="7">
    <location>
        <begin position="337"/>
        <end position="359"/>
    </location>
</feature>
<feature type="transmembrane region" description="Helical" evidence="7">
    <location>
        <begin position="371"/>
        <end position="389"/>
    </location>
</feature>
<dbReference type="GO" id="GO:0005337">
    <property type="term" value="F:nucleoside transmembrane transporter activity"/>
    <property type="evidence" value="ECO:0000318"/>
    <property type="project" value="GO_Central"/>
</dbReference>
<comment type="similarity">
    <text evidence="2">Belongs to the SLC29A/ENT transporter (TC 2.A.57) family.</text>
</comment>
<keyword evidence="5 7" id="KW-1133">Transmembrane helix</keyword>
<dbReference type="InterPro" id="IPR002259">
    <property type="entry name" value="Eqnu_transpt"/>
</dbReference>
<protein>
    <submittedName>
        <fullName evidence="8">Equilibrative nucleoside transporter 3-like Protein</fullName>
    </submittedName>
</protein>
<dbReference type="PANTHER" id="PTHR10332">
    <property type="entry name" value="EQUILIBRATIVE NUCLEOSIDE TRANSPORTER"/>
    <property type="match status" value="1"/>
</dbReference>
<reference evidence="8 9" key="1">
    <citation type="journal article" date="2008" name="Nature">
        <title>The genome of the model beetle and pest Tribolium castaneum.</title>
        <authorList>
            <consortium name="Tribolium Genome Sequencing Consortium"/>
            <person name="Richards S."/>
            <person name="Gibbs R.A."/>
            <person name="Weinstock G.M."/>
            <person name="Brown S.J."/>
            <person name="Denell R."/>
            <person name="Beeman R.W."/>
            <person name="Gibbs R."/>
            <person name="Beeman R.W."/>
            <person name="Brown S.J."/>
            <person name="Bucher G."/>
            <person name="Friedrich M."/>
            <person name="Grimmelikhuijzen C.J."/>
            <person name="Klingler M."/>
            <person name="Lorenzen M."/>
            <person name="Richards S."/>
            <person name="Roth S."/>
            <person name="Schroder R."/>
            <person name="Tautz D."/>
            <person name="Zdobnov E.M."/>
            <person name="Muzny D."/>
            <person name="Gibbs R.A."/>
            <person name="Weinstock G.M."/>
            <person name="Attaway T."/>
            <person name="Bell S."/>
            <person name="Buhay C.J."/>
            <person name="Chandrabose M.N."/>
            <person name="Chavez D."/>
            <person name="Clerk-Blankenburg K.P."/>
            <person name="Cree A."/>
            <person name="Dao M."/>
            <person name="Davis C."/>
            <person name="Chacko J."/>
            <person name="Dinh H."/>
            <person name="Dugan-Rocha S."/>
            <person name="Fowler G."/>
            <person name="Garner T.T."/>
            <person name="Garnes J."/>
            <person name="Gnirke A."/>
            <person name="Hawes A."/>
            <person name="Hernandez J."/>
            <person name="Hines S."/>
            <person name="Holder M."/>
            <person name="Hume J."/>
            <person name="Jhangiani S.N."/>
            <person name="Joshi V."/>
            <person name="Khan Z.M."/>
            <person name="Jackson L."/>
            <person name="Kovar C."/>
            <person name="Kowis A."/>
            <person name="Lee S."/>
            <person name="Lewis L.R."/>
            <person name="Margolis J."/>
            <person name="Morgan M."/>
            <person name="Nazareth L.V."/>
            <person name="Nguyen N."/>
            <person name="Okwuonu G."/>
            <person name="Parker D."/>
            <person name="Richards S."/>
            <person name="Ruiz S.J."/>
            <person name="Santibanez J."/>
            <person name="Savard J."/>
            <person name="Scherer S.E."/>
            <person name="Schneider B."/>
            <person name="Sodergren E."/>
            <person name="Tautz D."/>
            <person name="Vattahil S."/>
            <person name="Villasana D."/>
            <person name="White C.S."/>
            <person name="Wright R."/>
            <person name="Park Y."/>
            <person name="Beeman R.W."/>
            <person name="Lord J."/>
            <person name="Oppert B."/>
            <person name="Lorenzen M."/>
            <person name="Brown S."/>
            <person name="Wang L."/>
            <person name="Savard J."/>
            <person name="Tautz D."/>
            <person name="Richards S."/>
            <person name="Weinstock G."/>
            <person name="Gibbs R.A."/>
            <person name="Liu Y."/>
            <person name="Worley K."/>
            <person name="Weinstock G."/>
            <person name="Elsik C.G."/>
            <person name="Reese J.T."/>
            <person name="Elhaik E."/>
            <person name="Landan G."/>
            <person name="Graur D."/>
            <person name="Arensburger P."/>
            <person name="Atkinson P."/>
            <person name="Beeman R.W."/>
            <person name="Beidler J."/>
            <person name="Brown S.J."/>
            <person name="Demuth J.P."/>
            <person name="Drury D.W."/>
            <person name="Du Y.Z."/>
            <person name="Fujiwara H."/>
            <person name="Lorenzen M."/>
            <person name="Maselli V."/>
            <person name="Osanai M."/>
            <person name="Park Y."/>
            <person name="Robertson H.M."/>
            <person name="Tu Z."/>
            <person name="Wang J.J."/>
            <person name="Wang S."/>
            <person name="Richards S."/>
            <person name="Song H."/>
            <person name="Zhang L."/>
            <person name="Sodergren E."/>
            <person name="Werner D."/>
            <person name="Stanke M."/>
            <person name="Morgenstern B."/>
            <person name="Solovyev V."/>
            <person name="Kosarev P."/>
            <person name="Brown G."/>
            <person name="Chen H.C."/>
            <person name="Ermolaeva O."/>
            <person name="Hlavina W."/>
            <person name="Kapustin Y."/>
            <person name="Kiryutin B."/>
            <person name="Kitts P."/>
            <person name="Maglott D."/>
            <person name="Pruitt K."/>
            <person name="Sapojnikov V."/>
            <person name="Souvorov A."/>
            <person name="Mackey A.J."/>
            <person name="Waterhouse R.M."/>
            <person name="Wyder S."/>
            <person name="Zdobnov E.M."/>
            <person name="Zdobnov E.M."/>
            <person name="Wyder S."/>
            <person name="Kriventseva E.V."/>
            <person name="Kadowaki T."/>
            <person name="Bork P."/>
            <person name="Aranda M."/>
            <person name="Bao R."/>
            <person name="Beermann A."/>
            <person name="Berns N."/>
            <person name="Bolognesi R."/>
            <person name="Bonneton F."/>
            <person name="Bopp D."/>
            <person name="Brown S.J."/>
            <person name="Bucher G."/>
            <person name="Butts T."/>
            <person name="Chaumot A."/>
            <person name="Denell R.E."/>
            <person name="Ferrier D.E."/>
            <person name="Friedrich M."/>
            <person name="Gordon C.M."/>
            <person name="Jindra M."/>
            <person name="Klingler M."/>
            <person name="Lan Q."/>
            <person name="Lattorff H.M."/>
            <person name="Laudet V."/>
            <person name="von Levetsow C."/>
            <person name="Liu Z."/>
            <person name="Lutz R."/>
            <person name="Lynch J.A."/>
            <person name="da Fonseca R.N."/>
            <person name="Posnien N."/>
            <person name="Reuter R."/>
            <person name="Roth S."/>
            <person name="Savard J."/>
            <person name="Schinko J.B."/>
            <person name="Schmitt C."/>
            <person name="Schoppmeier M."/>
            <person name="Schroder R."/>
            <person name="Shippy T.D."/>
            <person name="Simonnet F."/>
            <person name="Marques-Souza H."/>
            <person name="Tautz D."/>
            <person name="Tomoyasu Y."/>
            <person name="Trauner J."/>
            <person name="Van der Zee M."/>
            <person name="Vervoort M."/>
            <person name="Wittkopp N."/>
            <person name="Wimmer E.A."/>
            <person name="Yang X."/>
            <person name="Jones A.K."/>
            <person name="Sattelle D.B."/>
            <person name="Ebert P.R."/>
            <person name="Nelson D."/>
            <person name="Scott J.G."/>
            <person name="Beeman R.W."/>
            <person name="Muthukrishnan S."/>
            <person name="Kramer K.J."/>
            <person name="Arakane Y."/>
            <person name="Beeman R.W."/>
            <person name="Zhu Q."/>
            <person name="Hogenkamp D."/>
            <person name="Dixit R."/>
            <person name="Oppert B."/>
            <person name="Jiang H."/>
            <person name="Zou Z."/>
            <person name="Marshall J."/>
            <person name="Elpidina E."/>
            <person name="Vinokurov K."/>
            <person name="Oppert C."/>
            <person name="Zou Z."/>
            <person name="Evans J."/>
            <person name="Lu Z."/>
            <person name="Zhao P."/>
            <person name="Sumathipala N."/>
            <person name="Altincicek B."/>
            <person name="Vilcinskas A."/>
            <person name="Williams M."/>
            <person name="Hultmark D."/>
            <person name="Hetru C."/>
            <person name="Jiang H."/>
            <person name="Grimmelikhuijzen C.J."/>
            <person name="Hauser F."/>
            <person name="Cazzamali G."/>
            <person name="Williamson M."/>
            <person name="Park Y."/>
            <person name="Li B."/>
            <person name="Tanaka Y."/>
            <person name="Predel R."/>
            <person name="Neupert S."/>
            <person name="Schachtner J."/>
            <person name="Verleyen P."/>
            <person name="Raible F."/>
            <person name="Bork P."/>
            <person name="Friedrich M."/>
            <person name="Walden K.K."/>
            <person name="Robertson H.M."/>
            <person name="Angeli S."/>
            <person name="Foret S."/>
            <person name="Bucher G."/>
            <person name="Schuetz S."/>
            <person name="Maleszka R."/>
            <person name="Wimmer E.A."/>
            <person name="Beeman R.W."/>
            <person name="Lorenzen M."/>
            <person name="Tomoyasu Y."/>
            <person name="Miller S.C."/>
            <person name="Grossmann D."/>
            <person name="Bucher G."/>
        </authorList>
    </citation>
    <scope>NUCLEOTIDE SEQUENCE [LARGE SCALE GENOMIC DNA]</scope>
    <source>
        <strain evidence="8 9">Georgia GA2</strain>
    </source>
</reference>
<evidence type="ECO:0000256" key="1">
    <source>
        <dbReference type="ARBA" id="ARBA00004141"/>
    </source>
</evidence>
<evidence type="ECO:0000256" key="2">
    <source>
        <dbReference type="ARBA" id="ARBA00007965"/>
    </source>
</evidence>
<dbReference type="PRINTS" id="PR01130">
    <property type="entry name" value="DERENTRNSPRT"/>
</dbReference>
<dbReference type="OrthoDB" id="46396at2759"/>
<keyword evidence="9" id="KW-1185">Reference proteome</keyword>
<feature type="transmembrane region" description="Helical" evidence="7">
    <location>
        <begin position="213"/>
        <end position="235"/>
    </location>
</feature>
<dbReference type="KEGG" id="tca:660420"/>
<dbReference type="OMA" id="ISTHESW"/>
<evidence type="ECO:0000256" key="7">
    <source>
        <dbReference type="SAM" id="Phobius"/>
    </source>
</evidence>
<proteinExistence type="inferred from homology"/>
<sequence length="433" mass="49344">MSHEEKYKSKDTNNETVCEIKKEKPDLDPPPDRFHLVYILFFFLGLVHFLPWSFFTTATEFWMYKFRNTSINETNSEFRTYLQAEFNASINITLEITEVAFLIVGVLFGHLIRVRVRVIGIFSIIFVLFAILSVFVEIDTDSWQEEFFGLVMVITAGINSLNAVFTITVYTILANFPQSYLAPYLTGGTLARITTSSLQIFSLASGLSVQHSALLYFLLGVGVVGLTLIFIIFTGKNKFYLHHMRNYVDGSKEKRVSLKEGWRLLKIIWSPIIVMGLLIFTIDACPNALVVSEGEGQGPWNDVYFIPVISYWLAGICDLVGRNIAFRFDLKLSNVGWIAFVALRMVTMIPLFILANAQPRHHLPVLLPHDYQYIIIVIVSNISGAYIMNRTYYNIKKLVTQEELKDAYHVNMVMVGLQMGLFSCVNMVTVNLL</sequence>
<evidence type="ECO:0000256" key="5">
    <source>
        <dbReference type="ARBA" id="ARBA00022989"/>
    </source>
</evidence>
<evidence type="ECO:0000256" key="6">
    <source>
        <dbReference type="ARBA" id="ARBA00023136"/>
    </source>
</evidence>
<organism evidence="8 9">
    <name type="scientific">Tribolium castaneum</name>
    <name type="common">Red flour beetle</name>
    <dbReference type="NCBI Taxonomy" id="7070"/>
    <lineage>
        <taxon>Eukaryota</taxon>
        <taxon>Metazoa</taxon>
        <taxon>Ecdysozoa</taxon>
        <taxon>Arthropoda</taxon>
        <taxon>Hexapoda</taxon>
        <taxon>Insecta</taxon>
        <taxon>Pterygota</taxon>
        <taxon>Neoptera</taxon>
        <taxon>Endopterygota</taxon>
        <taxon>Coleoptera</taxon>
        <taxon>Polyphaga</taxon>
        <taxon>Cucujiformia</taxon>
        <taxon>Tenebrionidae</taxon>
        <taxon>Tenebrionidae incertae sedis</taxon>
        <taxon>Tribolium</taxon>
    </lineage>
</organism>
<feature type="transmembrane region" description="Helical" evidence="7">
    <location>
        <begin position="410"/>
        <end position="430"/>
    </location>
</feature>
<name>D2A566_TRICA</name>
<dbReference type="Proteomes" id="UP000007266">
    <property type="component" value="Linkage group 8"/>
</dbReference>
<dbReference type="EMBL" id="KQ971361">
    <property type="protein sequence ID" value="EFA05322.1"/>
    <property type="molecule type" value="Genomic_DNA"/>
</dbReference>
<gene>
    <name evidence="8" type="primary">AUGUSTUS-3.0.2_15480</name>
    <name evidence="8" type="ORF">TcasGA2_TC015480</name>
</gene>
<keyword evidence="4 7" id="KW-0812">Transmembrane</keyword>
<keyword evidence="3" id="KW-0813">Transport</keyword>
<feature type="transmembrane region" description="Helical" evidence="7">
    <location>
        <begin position="36"/>
        <end position="55"/>
    </location>
</feature>
<dbReference type="GO" id="GO:0005886">
    <property type="term" value="C:plasma membrane"/>
    <property type="evidence" value="ECO:0000318"/>
    <property type="project" value="GO_Central"/>
</dbReference>
<dbReference type="InParanoid" id="D2A566"/>
<evidence type="ECO:0000313" key="8">
    <source>
        <dbReference type="EMBL" id="EFA05322.1"/>
    </source>
</evidence>
<evidence type="ECO:0000256" key="3">
    <source>
        <dbReference type="ARBA" id="ARBA00022448"/>
    </source>
</evidence>
<dbReference type="PANTHER" id="PTHR10332:SF88">
    <property type="entry name" value="EQUILIBRATIVE NUCLEOSIDE TRANSPORTER 1, ISOFORM A"/>
    <property type="match status" value="1"/>
</dbReference>
<feature type="transmembrane region" description="Helical" evidence="7">
    <location>
        <begin position="116"/>
        <end position="135"/>
    </location>
</feature>
<evidence type="ECO:0000313" key="9">
    <source>
        <dbReference type="Proteomes" id="UP000007266"/>
    </source>
</evidence>
<dbReference type="HOGENOM" id="CLU_021611_6_1_1"/>
<feature type="transmembrane region" description="Helical" evidence="7">
    <location>
        <begin position="180"/>
        <end position="201"/>
    </location>
</feature>
<evidence type="ECO:0000256" key="4">
    <source>
        <dbReference type="ARBA" id="ARBA00022692"/>
    </source>
</evidence>
<feature type="transmembrane region" description="Helical" evidence="7">
    <location>
        <begin position="88"/>
        <end position="109"/>
    </location>
</feature>
<keyword evidence="6 7" id="KW-0472">Membrane</keyword>
<reference evidence="8 9" key="2">
    <citation type="journal article" date="2010" name="Nucleic Acids Res.">
        <title>BeetleBase in 2010: revisions to provide comprehensive genomic information for Tribolium castaneum.</title>
        <authorList>
            <person name="Kim H.S."/>
            <person name="Murphy T."/>
            <person name="Xia J."/>
            <person name="Caragea D."/>
            <person name="Park Y."/>
            <person name="Beeman R.W."/>
            <person name="Lorenzen M.D."/>
            <person name="Butcher S."/>
            <person name="Manak J.R."/>
            <person name="Brown S.J."/>
        </authorList>
    </citation>
    <scope>GENOME REANNOTATION</scope>
    <source>
        <strain evidence="8 9">Georgia GA2</strain>
    </source>
</reference>
<dbReference type="eggNOG" id="KOG1479">
    <property type="taxonomic scope" value="Eukaryota"/>
</dbReference>
<dbReference type="Pfam" id="PF01733">
    <property type="entry name" value="Nucleoside_tran"/>
    <property type="match status" value="2"/>
</dbReference>
<accession>D2A566</accession>
<comment type="subcellular location">
    <subcellularLocation>
        <location evidence="1">Membrane</location>
        <topology evidence="1">Multi-pass membrane protein</topology>
    </subcellularLocation>
</comment>
<feature type="transmembrane region" description="Helical" evidence="7">
    <location>
        <begin position="304"/>
        <end position="325"/>
    </location>
</feature>
<feature type="transmembrane region" description="Helical" evidence="7">
    <location>
        <begin position="147"/>
        <end position="173"/>
    </location>
</feature>
<dbReference type="PhylomeDB" id="D2A566"/>
<dbReference type="AlphaFoldDB" id="D2A566"/>
<feature type="transmembrane region" description="Helical" evidence="7">
    <location>
        <begin position="264"/>
        <end position="284"/>
    </location>
</feature>